<evidence type="ECO:0000313" key="1">
    <source>
        <dbReference type="EMBL" id="HHM96725.1"/>
    </source>
</evidence>
<dbReference type="AlphaFoldDB" id="A0A7C5RV19"/>
<dbReference type="InterPro" id="IPR007410">
    <property type="entry name" value="LpqE-like"/>
</dbReference>
<dbReference type="InterPro" id="IPR058248">
    <property type="entry name" value="Lxx211020-like"/>
</dbReference>
<dbReference type="SUPFAM" id="SSF110087">
    <property type="entry name" value="DR1885-like metal-binding protein"/>
    <property type="match status" value="1"/>
</dbReference>
<organism evidence="1">
    <name type="scientific">Thermomicrobium roseum</name>
    <dbReference type="NCBI Taxonomy" id="500"/>
    <lineage>
        <taxon>Bacteria</taxon>
        <taxon>Pseudomonadati</taxon>
        <taxon>Thermomicrobiota</taxon>
        <taxon>Thermomicrobia</taxon>
        <taxon>Thermomicrobiales</taxon>
        <taxon>Thermomicrobiaceae</taxon>
        <taxon>Thermomicrobium</taxon>
    </lineage>
</organism>
<proteinExistence type="predicted"/>
<dbReference type="PANTHER" id="PTHR36302:SF1">
    <property type="entry name" value="COPPER CHAPERONE PCU(A)C"/>
    <property type="match status" value="1"/>
</dbReference>
<dbReference type="Pfam" id="PF04314">
    <property type="entry name" value="PCuAC"/>
    <property type="match status" value="1"/>
</dbReference>
<gene>
    <name evidence="1" type="ORF">ENM21_05885</name>
</gene>
<accession>A0A7C5RV19</accession>
<reference evidence="1" key="1">
    <citation type="journal article" date="2020" name="mSystems">
        <title>Genome- and Community-Level Interaction Insights into Carbon Utilization and Element Cycling Functions of Hydrothermarchaeota in Hydrothermal Sediment.</title>
        <authorList>
            <person name="Zhou Z."/>
            <person name="Liu Y."/>
            <person name="Xu W."/>
            <person name="Pan J."/>
            <person name="Luo Z.H."/>
            <person name="Li M."/>
        </authorList>
    </citation>
    <scope>NUCLEOTIDE SEQUENCE [LARGE SCALE GENOMIC DNA]</scope>
    <source>
        <strain evidence="1">SpSt-1065</strain>
    </source>
</reference>
<dbReference type="Gene3D" id="2.60.40.1890">
    <property type="entry name" value="PCu(A)C copper chaperone"/>
    <property type="match status" value="1"/>
</dbReference>
<protein>
    <submittedName>
        <fullName evidence="1">Copper chaperone PCu(A)C</fullName>
    </submittedName>
</protein>
<dbReference type="InterPro" id="IPR036182">
    <property type="entry name" value="PCuAC_sf"/>
</dbReference>
<comment type="caution">
    <text evidence="1">The sequence shown here is derived from an EMBL/GenBank/DDBJ whole genome shotgun (WGS) entry which is preliminary data.</text>
</comment>
<name>A0A7C5RV19_THERO</name>
<dbReference type="PANTHER" id="PTHR36302">
    <property type="entry name" value="BLR7088 PROTEIN"/>
    <property type="match status" value="1"/>
</dbReference>
<sequence>MQGTPTMGHGMGMGMTTSPVQNEFREGPFIIRNVWARAATQADGLSAVYMVIENTGDQPDRLRHAHCDAAQTVELHETKMEGGVMKMQPVDGIDVPAKGTVELKPGGLHIMLIGLTRDLNPGDTIEVELHFEQAGHVHVEATVVKP</sequence>
<dbReference type="EMBL" id="DRWX01000274">
    <property type="protein sequence ID" value="HHM96725.1"/>
    <property type="molecule type" value="Genomic_DNA"/>
</dbReference>